<feature type="region of interest" description="Disordered" evidence="1">
    <location>
        <begin position="1"/>
        <end position="129"/>
    </location>
</feature>
<feature type="compositionally biased region" description="Basic and acidic residues" evidence="1">
    <location>
        <begin position="73"/>
        <end position="92"/>
    </location>
</feature>
<feature type="compositionally biased region" description="Basic and acidic residues" evidence="1">
    <location>
        <begin position="10"/>
        <end position="19"/>
    </location>
</feature>
<dbReference type="Proteomes" id="UP001108029">
    <property type="component" value="Unassembled WGS sequence"/>
</dbReference>
<feature type="compositionally biased region" description="Low complexity" evidence="1">
    <location>
        <begin position="148"/>
        <end position="192"/>
    </location>
</feature>
<proteinExistence type="predicted"/>
<sequence>MGGRTGQRVPVERRREPRHGTRRQRHALHGHGGPHRPPPRHGGPGLGRLARRAAVAHAGRPARLPPARRRGRDVRPADGHGQARPDPLREQAGRPGPPGRPPPGPPPPAPPGPAAGPRQFPHPAEPLTGPRCQCRVVRWIPCGPFPTSNARWRPSRSSAPTSPAATSRRPSPSSPGASRQARRMSSCSARPAPASPPPPRG</sequence>
<dbReference type="AlphaFoldDB" id="A0A9Q3VME7"/>
<evidence type="ECO:0000256" key="1">
    <source>
        <dbReference type="SAM" id="MobiDB-lite"/>
    </source>
</evidence>
<feature type="compositionally biased region" description="Low complexity" evidence="1">
    <location>
        <begin position="52"/>
        <end position="62"/>
    </location>
</feature>
<feature type="region of interest" description="Disordered" evidence="1">
    <location>
        <begin position="143"/>
        <end position="201"/>
    </location>
</feature>
<gene>
    <name evidence="2" type="ORF">LJ657_09905</name>
</gene>
<dbReference type="EMBL" id="JAJSBI010000004">
    <property type="protein sequence ID" value="MCD9873983.1"/>
    <property type="molecule type" value="Genomic_DNA"/>
</dbReference>
<name>A0A9Q3VME7_9ACTN</name>
<protein>
    <submittedName>
        <fullName evidence="2">Uncharacterized protein</fullName>
    </submittedName>
</protein>
<keyword evidence="3" id="KW-1185">Reference proteome</keyword>
<organism evidence="2 3">
    <name type="scientific">Streptomyces guryensis</name>
    <dbReference type="NCBI Taxonomy" id="2886947"/>
    <lineage>
        <taxon>Bacteria</taxon>
        <taxon>Bacillati</taxon>
        <taxon>Actinomycetota</taxon>
        <taxon>Actinomycetes</taxon>
        <taxon>Kitasatosporales</taxon>
        <taxon>Streptomycetaceae</taxon>
        <taxon>Streptomyces</taxon>
    </lineage>
</organism>
<accession>A0A9Q3VME7</accession>
<evidence type="ECO:0000313" key="2">
    <source>
        <dbReference type="EMBL" id="MCD9873983.1"/>
    </source>
</evidence>
<feature type="compositionally biased region" description="Pro residues" evidence="1">
    <location>
        <begin position="95"/>
        <end position="114"/>
    </location>
</feature>
<evidence type="ECO:0000313" key="3">
    <source>
        <dbReference type="Proteomes" id="UP001108029"/>
    </source>
</evidence>
<reference evidence="2" key="1">
    <citation type="submission" date="2021-12" db="EMBL/GenBank/DDBJ databases">
        <authorList>
            <person name="Lee J.-H."/>
            <person name="Kim S.-B."/>
        </authorList>
    </citation>
    <scope>NUCLEOTIDE SEQUENCE</scope>
    <source>
        <strain evidence="2">NR30</strain>
    </source>
</reference>
<comment type="caution">
    <text evidence="2">The sequence shown here is derived from an EMBL/GenBank/DDBJ whole genome shotgun (WGS) entry which is preliminary data.</text>
</comment>
<feature type="compositionally biased region" description="Basic residues" evidence="1">
    <location>
        <begin position="20"/>
        <end position="39"/>
    </location>
</feature>